<reference evidence="2" key="1">
    <citation type="journal article" date="2018" name="Nat. Plants">
        <title>Whole-genome landscape of Medicago truncatula symbiotic genes.</title>
        <authorList>
            <person name="Pecrix Y."/>
            <person name="Gamas P."/>
            <person name="Carrere S."/>
        </authorList>
    </citation>
    <scope>NUCLEOTIDE SEQUENCE</scope>
    <source>
        <tissue evidence="2">Leaves</tissue>
    </source>
</reference>
<organism evidence="2">
    <name type="scientific">Medicago truncatula</name>
    <name type="common">Barrel medic</name>
    <name type="synonym">Medicago tribuloides</name>
    <dbReference type="NCBI Taxonomy" id="3880"/>
    <lineage>
        <taxon>Eukaryota</taxon>
        <taxon>Viridiplantae</taxon>
        <taxon>Streptophyta</taxon>
        <taxon>Embryophyta</taxon>
        <taxon>Tracheophyta</taxon>
        <taxon>Spermatophyta</taxon>
        <taxon>Magnoliopsida</taxon>
        <taxon>eudicotyledons</taxon>
        <taxon>Gunneridae</taxon>
        <taxon>Pentapetalae</taxon>
        <taxon>rosids</taxon>
        <taxon>fabids</taxon>
        <taxon>Fabales</taxon>
        <taxon>Fabaceae</taxon>
        <taxon>Papilionoideae</taxon>
        <taxon>50 kb inversion clade</taxon>
        <taxon>NPAAA clade</taxon>
        <taxon>Hologalegina</taxon>
        <taxon>IRL clade</taxon>
        <taxon>Trifolieae</taxon>
        <taxon>Medicago</taxon>
    </lineage>
</organism>
<name>A0A396IY39_MEDTR</name>
<dbReference type="SMART" id="SM00597">
    <property type="entry name" value="ZnF_TTF"/>
    <property type="match status" value="1"/>
</dbReference>
<dbReference type="AlphaFoldDB" id="A0A396IY39"/>
<dbReference type="EMBL" id="PSQE01000003">
    <property type="protein sequence ID" value="RHN68985.1"/>
    <property type="molecule type" value="Genomic_DNA"/>
</dbReference>
<dbReference type="PANTHER" id="PTHR11697">
    <property type="entry name" value="GENERAL TRANSCRIPTION FACTOR 2-RELATED ZINC FINGER PROTEIN"/>
    <property type="match status" value="1"/>
</dbReference>
<dbReference type="InterPro" id="IPR055298">
    <property type="entry name" value="AtLOH3-like"/>
</dbReference>
<feature type="domain" description="TTF-type" evidence="1">
    <location>
        <begin position="84"/>
        <end position="174"/>
    </location>
</feature>
<proteinExistence type="predicted"/>
<dbReference type="Gramene" id="rna17411">
    <property type="protein sequence ID" value="RHN68985.1"/>
    <property type="gene ID" value="gene17411"/>
</dbReference>
<dbReference type="GO" id="GO:0046983">
    <property type="term" value="F:protein dimerization activity"/>
    <property type="evidence" value="ECO:0007669"/>
    <property type="project" value="InterPro"/>
</dbReference>
<comment type="caution">
    <text evidence="2">The sequence shown here is derived from an EMBL/GenBank/DDBJ whole genome shotgun (WGS) entry which is preliminary data.</text>
</comment>
<dbReference type="PANTHER" id="PTHR11697:SF230">
    <property type="entry name" value="ZINC FINGER, MYM DOMAIN CONTAINING 1"/>
    <property type="match status" value="1"/>
</dbReference>
<dbReference type="InterPro" id="IPR025398">
    <property type="entry name" value="DUF4371"/>
</dbReference>
<accession>A0A396IY39</accession>
<dbReference type="Pfam" id="PF14291">
    <property type="entry name" value="DUF4371"/>
    <property type="match status" value="1"/>
</dbReference>
<evidence type="ECO:0000259" key="1">
    <source>
        <dbReference type="SMART" id="SM00597"/>
    </source>
</evidence>
<evidence type="ECO:0000313" key="2">
    <source>
        <dbReference type="EMBL" id="RHN68985.1"/>
    </source>
</evidence>
<protein>
    <submittedName>
        <fullName evidence="2">Putative transcription factor and/or regulators TTF-type(Zn) family</fullName>
    </submittedName>
</protein>
<sequence>MKKFFPVLSRDKASSSTTDIAPNSTNEGVKVVDYKLLETDPGIRPPISSYHPDIQDEVRKAYLKIRRHQPPSNFVYPWSDFRGTRRRFNKNWFNLYDWLEYSESKNLAFCLPCFLFKNVSNYGGDHFVGDGFGDWKNPRKLANHATSNNSHVDCVHMGYALMNPNQSIKAAFVNQTKQMNVEYCVRVKTSLLATKYLLRCGLAFRGSDEADDSLYKGPFLELLDTLKENNSDVATILDSAPGNSLMTCPKIQKDLASACACEITREIVCDIADDVFCVLIDESGDVSGREQMAVVLRYVDGDGLVKERFLGITSVKETSAKSLKDALETMLSINGLSFSSIRGQGYDGASNMRGRFGGLKTLIQNENPSAHYVHCFAHQLQLALVACAKTHKPVSGFFGKVNMLVNFIRASNKRQEMLRDKQLAQFAKLIEEGEIETGSGLNQDSSIARAGDTRWGSHFRTLTSLMTLYGAIVEVIVEVGNDPSFDKFGETVLLLDVLQSFDFIFMLYMMVEILGITNDLSLALQRRDQDLLNAISLVNDTKKQLQEMRNEGWEELISRVVTICTKHEIDVPDMDAPYMEGKKPRRVPPVSSVSNLHHYKNDCLFSVLDLQLQELNARFDEENTELLQCVSCLSPAKSFSAFDVNKLLRMAELYPNDFVDVSEVELRRQLHNYVRNVKSDPKFAKLKGLSDLCAILVETNKCKTFALVFKLLKLALLLPVATASVERVFSAMKIVKSHLRNKMGDQWLNDRLVTFIERDVLFTISTDVILAHFQQMDGRRFSL</sequence>
<gene>
    <name evidence="2" type="ORF">MtrunA17_Chr3g0119891</name>
</gene>
<dbReference type="InterPro" id="IPR006580">
    <property type="entry name" value="Znf_TTF"/>
</dbReference>
<dbReference type="InterPro" id="IPR012337">
    <property type="entry name" value="RNaseH-like_sf"/>
</dbReference>
<dbReference type="SUPFAM" id="SSF53098">
    <property type="entry name" value="Ribonuclease H-like"/>
    <property type="match status" value="1"/>
</dbReference>
<dbReference type="InterPro" id="IPR008906">
    <property type="entry name" value="HATC_C_dom"/>
</dbReference>
<dbReference type="Pfam" id="PF05699">
    <property type="entry name" value="Dimer_Tnp_hAT"/>
    <property type="match status" value="1"/>
</dbReference>
<dbReference type="Proteomes" id="UP000265566">
    <property type="component" value="Chromosome 3"/>
</dbReference>